<dbReference type="Proteomes" id="UP001363010">
    <property type="component" value="Unassembled WGS sequence"/>
</dbReference>
<evidence type="ECO:0000313" key="4">
    <source>
        <dbReference type="Proteomes" id="UP001363010"/>
    </source>
</evidence>
<feature type="transmembrane region" description="Helical" evidence="2">
    <location>
        <begin position="90"/>
        <end position="111"/>
    </location>
</feature>
<feature type="region of interest" description="Disordered" evidence="1">
    <location>
        <begin position="1"/>
        <end position="23"/>
    </location>
</feature>
<keyword evidence="2" id="KW-1133">Transmembrane helix</keyword>
<sequence length="118" mass="12685">MHRDGAASQSSLPLLPPGDPAQVAGMSDAWDQCGLTSQDRAAVRNIYLLFESSRSGGMQVDTLADLQSSNFHPHLAHAWDDAPPRSTGRLWIRAVCVLIAAGVVLAGWIWLVRLLLAA</sequence>
<gene>
    <name evidence="3" type="ORF">WKW80_23360</name>
</gene>
<comment type="caution">
    <text evidence="3">The sequence shown here is derived from an EMBL/GenBank/DDBJ whole genome shotgun (WGS) entry which is preliminary data.</text>
</comment>
<evidence type="ECO:0000256" key="2">
    <source>
        <dbReference type="SAM" id="Phobius"/>
    </source>
</evidence>
<keyword evidence="4" id="KW-1185">Reference proteome</keyword>
<evidence type="ECO:0000313" key="3">
    <source>
        <dbReference type="EMBL" id="MEJ8824932.1"/>
    </source>
</evidence>
<keyword evidence="2" id="KW-0812">Transmembrane</keyword>
<protein>
    <submittedName>
        <fullName evidence="3">Uncharacterized protein</fullName>
    </submittedName>
</protein>
<accession>A0ABU8W6B0</accession>
<name>A0ABU8W6B0_9BURK</name>
<keyword evidence="2" id="KW-0472">Membrane</keyword>
<proteinExistence type="predicted"/>
<dbReference type="EMBL" id="JBBKZV010000017">
    <property type="protein sequence ID" value="MEJ8824932.1"/>
    <property type="molecule type" value="Genomic_DNA"/>
</dbReference>
<reference evidence="3 4" key="1">
    <citation type="submission" date="2024-03" db="EMBL/GenBank/DDBJ databases">
        <title>Novel species of the genus Variovorax.</title>
        <authorList>
            <person name="Liu Q."/>
            <person name="Xin Y.-H."/>
        </authorList>
    </citation>
    <scope>NUCLEOTIDE SEQUENCE [LARGE SCALE GENOMIC DNA]</scope>
    <source>
        <strain evidence="3 4">KACC 18501</strain>
    </source>
</reference>
<organism evidence="3 4">
    <name type="scientific">Variovorax humicola</name>
    <dbReference type="NCBI Taxonomy" id="1769758"/>
    <lineage>
        <taxon>Bacteria</taxon>
        <taxon>Pseudomonadati</taxon>
        <taxon>Pseudomonadota</taxon>
        <taxon>Betaproteobacteria</taxon>
        <taxon>Burkholderiales</taxon>
        <taxon>Comamonadaceae</taxon>
        <taxon>Variovorax</taxon>
    </lineage>
</organism>
<dbReference type="RefSeq" id="WP_340365955.1">
    <property type="nucleotide sequence ID" value="NZ_JBBKZV010000017.1"/>
</dbReference>
<evidence type="ECO:0000256" key="1">
    <source>
        <dbReference type="SAM" id="MobiDB-lite"/>
    </source>
</evidence>